<dbReference type="PANTHER" id="PTHR12815">
    <property type="entry name" value="SORTING AND ASSEMBLY MACHINERY SAMM50 PROTEIN FAMILY MEMBER"/>
    <property type="match status" value="1"/>
</dbReference>
<dbReference type="EMBL" id="PIUM01000037">
    <property type="protein sequence ID" value="PKU22153.1"/>
    <property type="molecule type" value="Genomic_DNA"/>
</dbReference>
<sequence length="658" mass="70279">MRIRGGHRKAISLPYSKLPCLIIRRLRMFGQFGRRKEWMHRRSKALVFLAAGLLALAGPAGRPRAADPQPYELSIRPTGDDGLDAALAAGSQLQSLQSKNSAGPFALIARARADVPRLETVLRSLGYYDGRVSIRIDGRALDDGDLLDVLDALPADRTAGIEIGVRQGERYRLGRVAIEGPVPPDIPAKLDLAPARPAIAADVLAARQTLLSALREDGYALARIAPPAAVQNTAEKTIDVTFKIEPGERLSIGGIAIEGTRDVNPDFVRRRLSLQTGDLYQPSRIEAARTDLASLGVFSGVAARTGDEPDAEGALPLAFDVQERPKHAVDLTAAYSTDLGGIPKVSWTDRNLFGNAEQLNLSAAATGLGGSASDGLGYNLASQLIKPDFMRRDQSLQFDLGAVKQNLDAYDQDAVSAGTSLRRKLTAQWNVNFGLSTEIEQILQQDVRRRYKLIDLPLGLAYDDTGATNPLMDPTHGGRAALSVTPTESFGRDNATFLTLQASGSLYIDLADAGLAPKGRSVIAFRGLLGSVQGATRFQLPPDRRFYGGGSGTVRGFKYQSVGPLFADGSPQGGTAIDSASVEFRQRLFEDFGAAAFVDAGQVSAESLPFHGVMRTGVGGGVRYYTGIGTLRLDVAVPLNRPPAGDGFELYIGLGQAF</sequence>
<keyword evidence="8" id="KW-1185">Reference proteome</keyword>
<dbReference type="Pfam" id="PF01103">
    <property type="entry name" value="Omp85"/>
    <property type="match status" value="1"/>
</dbReference>
<dbReference type="Proteomes" id="UP000233293">
    <property type="component" value="Unassembled WGS sequence"/>
</dbReference>
<feature type="domain" description="Bacterial surface antigen (D15)" evidence="5">
    <location>
        <begin position="351"/>
        <end position="658"/>
    </location>
</feature>
<evidence type="ECO:0000256" key="3">
    <source>
        <dbReference type="ARBA" id="ARBA00022692"/>
    </source>
</evidence>
<dbReference type="GO" id="GO:0019867">
    <property type="term" value="C:outer membrane"/>
    <property type="evidence" value="ECO:0007669"/>
    <property type="project" value="InterPro"/>
</dbReference>
<keyword evidence="4" id="KW-0472">Membrane</keyword>
<gene>
    <name evidence="7" type="ORF">CWS72_23275</name>
</gene>
<accession>A0A2N3PP05</accession>
<comment type="caution">
    <text evidence="7">The sequence shown here is derived from an EMBL/GenBank/DDBJ whole genome shotgun (WGS) entry which is preliminary data.</text>
</comment>
<name>A0A2N3PP05_9PROT</name>
<keyword evidence="3" id="KW-0812">Transmembrane</keyword>
<evidence type="ECO:0000259" key="5">
    <source>
        <dbReference type="Pfam" id="PF01103"/>
    </source>
</evidence>
<dbReference type="Pfam" id="PF07244">
    <property type="entry name" value="POTRA"/>
    <property type="match status" value="1"/>
</dbReference>
<evidence type="ECO:0000256" key="2">
    <source>
        <dbReference type="ARBA" id="ARBA00022452"/>
    </source>
</evidence>
<dbReference type="Gene3D" id="2.40.160.50">
    <property type="entry name" value="membrane protein fhac: a member of the omp85/tpsb transporter family"/>
    <property type="match status" value="1"/>
</dbReference>
<proteinExistence type="predicted"/>
<dbReference type="InterPro" id="IPR010827">
    <property type="entry name" value="BamA/TamA_POTRA"/>
</dbReference>
<comment type="subcellular location">
    <subcellularLocation>
        <location evidence="1">Membrane</location>
    </subcellularLocation>
</comment>
<dbReference type="InterPro" id="IPR039910">
    <property type="entry name" value="D15-like"/>
</dbReference>
<organism evidence="7 8">
    <name type="scientific">Telmatospirillum siberiense</name>
    <dbReference type="NCBI Taxonomy" id="382514"/>
    <lineage>
        <taxon>Bacteria</taxon>
        <taxon>Pseudomonadati</taxon>
        <taxon>Pseudomonadota</taxon>
        <taxon>Alphaproteobacteria</taxon>
        <taxon>Rhodospirillales</taxon>
        <taxon>Rhodospirillaceae</taxon>
        <taxon>Telmatospirillum</taxon>
    </lineage>
</organism>
<evidence type="ECO:0000256" key="1">
    <source>
        <dbReference type="ARBA" id="ARBA00004370"/>
    </source>
</evidence>
<evidence type="ECO:0000313" key="7">
    <source>
        <dbReference type="EMBL" id="PKU22153.1"/>
    </source>
</evidence>
<reference evidence="8" key="1">
    <citation type="submission" date="2017-12" db="EMBL/GenBank/DDBJ databases">
        <title>Draft genome sequence of Telmatospirillum siberiense 26-4b1T, an acidotolerant peatland alphaproteobacterium potentially involved in sulfur cycling.</title>
        <authorList>
            <person name="Hausmann B."/>
            <person name="Pjevac P."/>
            <person name="Schreck K."/>
            <person name="Herbold C.W."/>
            <person name="Daims H."/>
            <person name="Wagner M."/>
            <person name="Pester M."/>
            <person name="Loy A."/>
        </authorList>
    </citation>
    <scope>NUCLEOTIDE SEQUENCE [LARGE SCALE GENOMIC DNA]</scope>
    <source>
        <strain evidence="8">26-4b1</strain>
    </source>
</reference>
<dbReference type="Gene3D" id="3.10.20.310">
    <property type="entry name" value="membrane protein fhac"/>
    <property type="match status" value="2"/>
</dbReference>
<keyword evidence="2" id="KW-1134">Transmembrane beta strand</keyword>
<evidence type="ECO:0000259" key="6">
    <source>
        <dbReference type="Pfam" id="PF07244"/>
    </source>
</evidence>
<protein>
    <recommendedName>
        <fullName evidence="9">Outer membrane protein assembly factor</fullName>
    </recommendedName>
</protein>
<evidence type="ECO:0000256" key="4">
    <source>
        <dbReference type="ARBA" id="ARBA00023136"/>
    </source>
</evidence>
<dbReference type="PANTHER" id="PTHR12815:SF18">
    <property type="entry name" value="SORTING AND ASSEMBLY MACHINERY COMPONENT 50 HOMOLOG"/>
    <property type="match status" value="1"/>
</dbReference>
<evidence type="ECO:0000313" key="8">
    <source>
        <dbReference type="Proteomes" id="UP000233293"/>
    </source>
</evidence>
<dbReference type="InterPro" id="IPR000184">
    <property type="entry name" value="Bac_surfAg_D15"/>
</dbReference>
<feature type="domain" description="POTRA" evidence="6">
    <location>
        <begin position="252"/>
        <end position="324"/>
    </location>
</feature>
<evidence type="ECO:0008006" key="9">
    <source>
        <dbReference type="Google" id="ProtNLM"/>
    </source>
</evidence>
<dbReference type="AlphaFoldDB" id="A0A2N3PP05"/>